<name>G3I5T8_CRIGR</name>
<comment type="similarity">
    <text evidence="3">Belongs to the PNMA family.</text>
</comment>
<evidence type="ECO:0000259" key="11">
    <source>
        <dbReference type="Pfam" id="PF20847"/>
    </source>
</evidence>
<dbReference type="InParanoid" id="G3I5T8"/>
<feature type="compositionally biased region" description="Basic and acidic residues" evidence="9">
    <location>
        <begin position="156"/>
        <end position="168"/>
    </location>
</feature>
<feature type="domain" description="Paraneoplastic antigen-like protein 8A C-terminal" evidence="11">
    <location>
        <begin position="85"/>
        <end position="300"/>
    </location>
</feature>
<dbReference type="InterPro" id="IPR049131">
    <property type="entry name" value="PNM8A_C"/>
</dbReference>
<evidence type="ECO:0000256" key="9">
    <source>
        <dbReference type="SAM" id="MobiDB-lite"/>
    </source>
</evidence>
<dbReference type="Pfam" id="PF20846">
    <property type="entry name" value="PNMA_N"/>
    <property type="match status" value="1"/>
</dbReference>
<dbReference type="Proteomes" id="UP000001075">
    <property type="component" value="Unassembled WGS sequence"/>
</dbReference>
<dbReference type="STRING" id="10029.G3I5T8"/>
<accession>G3I5T8</accession>
<keyword evidence="4" id="KW-0689">Ribosomal protein</keyword>
<protein>
    <recommendedName>
        <fullName evidence="7">Large ribosomal subunit protein P1</fullName>
    </recommendedName>
    <alternativeName>
        <fullName evidence="8">60S acidic ribosomal protein P1</fullName>
    </alternativeName>
</protein>
<evidence type="ECO:0000259" key="10">
    <source>
        <dbReference type="Pfam" id="PF20846"/>
    </source>
</evidence>
<comment type="subunit">
    <text evidence="6">Heterodimer with RPLP2 at the lateral ribosomal stalk of the large ribosomal subunit.</text>
</comment>
<feature type="region of interest" description="Disordered" evidence="9">
    <location>
        <begin position="539"/>
        <end position="598"/>
    </location>
</feature>
<comment type="function">
    <text evidence="1">Plays an important role in the elongation step of protein synthesis.</text>
</comment>
<dbReference type="CDD" id="cd05831">
    <property type="entry name" value="Ribosomal_P1"/>
    <property type="match status" value="1"/>
</dbReference>
<dbReference type="eggNOG" id="ENOG502TEDX">
    <property type="taxonomic scope" value="Eukaryota"/>
</dbReference>
<comment type="similarity">
    <text evidence="2">Belongs to the eukaryotic ribosomal protein P1/P2 family.</text>
</comment>
<dbReference type="GO" id="GO:0022625">
    <property type="term" value="C:cytosolic large ribosomal subunit"/>
    <property type="evidence" value="ECO:0007669"/>
    <property type="project" value="UniProtKB-ARBA"/>
</dbReference>
<evidence type="ECO:0000256" key="4">
    <source>
        <dbReference type="ARBA" id="ARBA00022980"/>
    </source>
</evidence>
<sequence length="598" mass="65524">MASISELACIYSVPSSFMVTMVTDDKINALIKAAAVNVEPFWPGLFAKALANVNIGSLICNVGAGGPAPTAPPTGPPACLWACPPPPNWAEAMGLLLGAVVQVIFYMDAEIRNREEETRAEEAELMATWASTAMRKVKKEPGLGVEVGSAFKTEDQNYWRNAGDRGDPPKPLVRRAGGKIRSRRRKQKKNPKQEPIYWRKPQGNNYNNKAYLESAEPAAAQGSETPDSVKSNKKPFVKQEETFWKKKRVWKDPNELSQSTLPTAESPGSLEDSDGGPESPPKKKAMTWASNRIPAPMRKKRKMSMGSLSYVLVDSEATKNKPVIPKKGPTSRRAMSAQRAPGGTQPADATASTSRARKTKPGGFPGVSNKTAPHGTLDPSVGSRGSSTAQQRAYSCLKELGKMVFGVQDIALLEHGCKALEVDSYKSLLILGIPEDCSHQEFEDIIRAPLKPLGKFEVASQGYLEEDRSKAAIIRLAEDLNYDVVPREIKGKGGMWRVVYMPKWQDIEFLTKLNLFLRKEGRTVEDVARILRQELCPTPVGPGEPLSLEREETADKGGTAVGHGTPRLKGPAKESKAEEGKKKNKKSRRRQQASDKRL</sequence>
<dbReference type="EMBL" id="JH001320">
    <property type="protein sequence ID" value="EGW03552.1"/>
    <property type="molecule type" value="Genomic_DNA"/>
</dbReference>
<gene>
    <name evidence="12" type="ORF">I79_018846</name>
</gene>
<feature type="region of interest" description="Disordered" evidence="9">
    <location>
        <begin position="156"/>
        <end position="208"/>
    </location>
</feature>
<feature type="region of interest" description="Disordered" evidence="9">
    <location>
        <begin position="320"/>
        <end position="386"/>
    </location>
</feature>
<evidence type="ECO:0000313" key="12">
    <source>
        <dbReference type="EMBL" id="EGW03552.1"/>
    </source>
</evidence>
<dbReference type="InterPro" id="IPR048271">
    <property type="entry name" value="PNMA_N"/>
</dbReference>
<dbReference type="GlyGen" id="G3I5T8">
    <property type="glycosylation" value="1 site"/>
</dbReference>
<evidence type="ECO:0000313" key="13">
    <source>
        <dbReference type="Proteomes" id="UP000001075"/>
    </source>
</evidence>
<evidence type="ECO:0000256" key="5">
    <source>
        <dbReference type="ARBA" id="ARBA00023274"/>
    </source>
</evidence>
<evidence type="ECO:0000256" key="8">
    <source>
        <dbReference type="ARBA" id="ARBA00042918"/>
    </source>
</evidence>
<evidence type="ECO:0000256" key="2">
    <source>
        <dbReference type="ARBA" id="ARBA00005436"/>
    </source>
</evidence>
<feature type="compositionally biased region" description="Basic residues" evidence="9">
    <location>
        <begin position="172"/>
        <end position="190"/>
    </location>
</feature>
<dbReference type="FunFam" id="1.10.10.1410:FF:000001">
    <property type="entry name" value="60S acidic ribosomal protein P1"/>
    <property type="match status" value="1"/>
</dbReference>
<dbReference type="PANTHER" id="PTHR23095">
    <property type="entry name" value="PARANEOPLASTIC ANTIGEN"/>
    <property type="match status" value="1"/>
</dbReference>
<feature type="domain" description="Paraneoplastic antigen Ma-like N-terminal" evidence="10">
    <location>
        <begin position="410"/>
        <end position="499"/>
    </location>
</feature>
<evidence type="ECO:0000256" key="7">
    <source>
        <dbReference type="ARBA" id="ARBA00041116"/>
    </source>
</evidence>
<organism evidence="12 13">
    <name type="scientific">Cricetulus griseus</name>
    <name type="common">Chinese hamster</name>
    <name type="synonym">Cricetulus barabensis griseus</name>
    <dbReference type="NCBI Taxonomy" id="10029"/>
    <lineage>
        <taxon>Eukaryota</taxon>
        <taxon>Metazoa</taxon>
        <taxon>Chordata</taxon>
        <taxon>Craniata</taxon>
        <taxon>Vertebrata</taxon>
        <taxon>Euteleostomi</taxon>
        <taxon>Mammalia</taxon>
        <taxon>Eutheria</taxon>
        <taxon>Euarchontoglires</taxon>
        <taxon>Glires</taxon>
        <taxon>Rodentia</taxon>
        <taxon>Myomorpha</taxon>
        <taxon>Muroidea</taxon>
        <taxon>Cricetidae</taxon>
        <taxon>Cricetinae</taxon>
        <taxon>Cricetulus</taxon>
    </lineage>
</organism>
<evidence type="ECO:0000256" key="6">
    <source>
        <dbReference type="ARBA" id="ARBA00038554"/>
    </source>
</evidence>
<dbReference type="Gene3D" id="1.10.10.1410">
    <property type="match status" value="1"/>
</dbReference>
<dbReference type="Pfam" id="PF20847">
    <property type="entry name" value="PNM8A"/>
    <property type="match status" value="1"/>
</dbReference>
<evidence type="ECO:0000256" key="3">
    <source>
        <dbReference type="ARBA" id="ARBA00007024"/>
    </source>
</evidence>
<dbReference type="InterPro" id="IPR026523">
    <property type="entry name" value="PNMA"/>
</dbReference>
<dbReference type="PaxDb" id="10029-XP_007608426.1"/>
<proteinExistence type="inferred from homology"/>
<dbReference type="PANTHER" id="PTHR23095:SF43">
    <property type="entry name" value="PARANEOPLASTIC ANTIGEN-LIKE PROTEIN 8C"/>
    <property type="match status" value="1"/>
</dbReference>
<dbReference type="AlphaFoldDB" id="G3I5T8"/>
<dbReference type="Pfam" id="PF00428">
    <property type="entry name" value="Ribosomal_60s"/>
    <property type="match status" value="1"/>
</dbReference>
<keyword evidence="5" id="KW-0687">Ribonucleoprotein</keyword>
<evidence type="ECO:0000256" key="1">
    <source>
        <dbReference type="ARBA" id="ARBA00003362"/>
    </source>
</evidence>
<dbReference type="InterPro" id="IPR038716">
    <property type="entry name" value="P1/P2_N_sf"/>
</dbReference>
<feature type="compositionally biased region" description="Basic residues" evidence="9">
    <location>
        <begin position="582"/>
        <end position="591"/>
    </location>
</feature>
<reference evidence="13" key="1">
    <citation type="journal article" date="2011" name="Nat. Biotechnol.">
        <title>The genomic sequence of the Chinese hamster ovary (CHO)-K1 cell line.</title>
        <authorList>
            <person name="Xu X."/>
            <person name="Nagarajan H."/>
            <person name="Lewis N.E."/>
            <person name="Pan S."/>
            <person name="Cai Z."/>
            <person name="Liu X."/>
            <person name="Chen W."/>
            <person name="Xie M."/>
            <person name="Wang W."/>
            <person name="Hammond S."/>
            <person name="Andersen M.R."/>
            <person name="Neff N."/>
            <person name="Passarelli B."/>
            <person name="Koh W."/>
            <person name="Fan H.C."/>
            <person name="Wang J."/>
            <person name="Gui Y."/>
            <person name="Lee K.H."/>
            <person name="Betenbaugh M.J."/>
            <person name="Quake S.R."/>
            <person name="Famili I."/>
            <person name="Palsson B.O."/>
            <person name="Wang J."/>
        </authorList>
    </citation>
    <scope>NUCLEOTIDE SEQUENCE [LARGE SCALE GENOMIC DNA]</scope>
    <source>
        <strain evidence="13">CHO K1 cell line</strain>
    </source>
</reference>
<feature type="region of interest" description="Disordered" evidence="9">
    <location>
        <begin position="252"/>
        <end position="303"/>
    </location>
</feature>
<feature type="compositionally biased region" description="Basic and acidic residues" evidence="9">
    <location>
        <begin position="571"/>
        <end position="581"/>
    </location>
</feature>